<protein>
    <recommendedName>
        <fullName evidence="1">dATP/dGTP diphosphohydrolase N-terminal domain-containing protein</fullName>
    </recommendedName>
</protein>
<evidence type="ECO:0000313" key="3">
    <source>
        <dbReference type="Proteomes" id="UP000294568"/>
    </source>
</evidence>
<evidence type="ECO:0000259" key="1">
    <source>
        <dbReference type="Pfam" id="PF18909"/>
    </source>
</evidence>
<keyword evidence="3" id="KW-1185">Reference proteome</keyword>
<reference evidence="2 3" key="1">
    <citation type="submission" date="2019-02" db="EMBL/GenBank/DDBJ databases">
        <title>A cornucopia of Shigella phages from the Cornhusker state.</title>
        <authorList>
            <person name="Doore S.M."/>
            <person name="Schrad J.R."/>
            <person name="Perrett H.R."/>
            <person name="Dover J.A."/>
            <person name="Schrad K.P."/>
            <person name="Dean W.F."/>
            <person name="Parent K.N."/>
        </authorList>
    </citation>
    <scope>NUCLEOTIDE SEQUENCE [LARGE SCALE GENOMIC DNA]</scope>
</reference>
<organism evidence="2 3">
    <name type="scientific">Shigella phage Buco</name>
    <dbReference type="NCBI Taxonomy" id="2530183"/>
    <lineage>
        <taxon>Viruses</taxon>
        <taxon>Duplodnaviria</taxon>
        <taxon>Heunggongvirae</taxon>
        <taxon>Uroviricota</taxon>
        <taxon>Caudoviricetes</taxon>
        <taxon>Autographivirales</taxon>
        <taxon>Autoscriptoviridae</taxon>
        <taxon>Slopekvirinae</taxon>
        <taxon>Bucovirus</taxon>
        <taxon>Bucovirus buco</taxon>
    </lineage>
</organism>
<feature type="domain" description="dATP/dGTP diphosphohydrolase N-terminal" evidence="1">
    <location>
        <begin position="56"/>
        <end position="154"/>
    </location>
</feature>
<proteinExistence type="predicted"/>
<dbReference type="Pfam" id="PF18909">
    <property type="entry name" value="dGTP_diPhyd_N"/>
    <property type="match status" value="1"/>
</dbReference>
<dbReference type="InterPro" id="IPR044038">
    <property type="entry name" value="dATP/dGTP_diPOhydrolase_N"/>
</dbReference>
<gene>
    <name evidence="2" type="ORF">HRP29_gp32</name>
</gene>
<evidence type="ECO:0000313" key="2">
    <source>
        <dbReference type="EMBL" id="QBP32932.1"/>
    </source>
</evidence>
<accession>A0A482JJN9</accession>
<sequence>MKAICIEPVRNLTKGAVYDIRPVDATYVKLIMDDGSERELFARRFQPFTEAVASPQPDLKYDQGKPRMSLLLSGCPLALEAVGQVLTFGAQKYEAHSWQTVDNGRERYESALMRHLLAIGKGEDRDSESGLHHLAHAACNALFILELELRKQQAKQ</sequence>
<name>A0A482JJN9_9CAUD</name>
<dbReference type="EMBL" id="MK562503">
    <property type="protein sequence ID" value="QBP32932.1"/>
    <property type="molecule type" value="Genomic_DNA"/>
</dbReference>
<dbReference type="Proteomes" id="UP000294568">
    <property type="component" value="Segment"/>
</dbReference>